<dbReference type="EMBL" id="JANJYI010000007">
    <property type="protein sequence ID" value="KAK2642916.1"/>
    <property type="molecule type" value="Genomic_DNA"/>
</dbReference>
<proteinExistence type="predicted"/>
<evidence type="ECO:0000313" key="2">
    <source>
        <dbReference type="Proteomes" id="UP001280121"/>
    </source>
</evidence>
<reference evidence="1" key="1">
    <citation type="journal article" date="2023" name="Plant J.">
        <title>Genome sequences and population genomics provide insights into the demographic history, inbreeding, and mutation load of two 'living fossil' tree species of Dipteronia.</title>
        <authorList>
            <person name="Feng Y."/>
            <person name="Comes H.P."/>
            <person name="Chen J."/>
            <person name="Zhu S."/>
            <person name="Lu R."/>
            <person name="Zhang X."/>
            <person name="Li P."/>
            <person name="Qiu J."/>
            <person name="Olsen K.M."/>
            <person name="Qiu Y."/>
        </authorList>
    </citation>
    <scope>NUCLEOTIDE SEQUENCE</scope>
    <source>
        <strain evidence="1">KIB01</strain>
    </source>
</reference>
<sequence>MGEDLFWAIRGGGGASFGVIVAWKIKPVAVPETVTVFDVQRTLEQNASRIIQNWQQVADKVHEDLFIRIFLKSVNSSTEQGKKTMRVSFESLFLGGVDQLLPLMQKSLLELGLVNKDCIEMSWIDSILYFAGFLNGESMDVLLDRNFTSRKFFKTKSDYVKEPIPETA</sequence>
<accession>A0AAD9WTU8</accession>
<evidence type="ECO:0008006" key="3">
    <source>
        <dbReference type="Google" id="ProtNLM"/>
    </source>
</evidence>
<dbReference type="Gene3D" id="3.40.462.20">
    <property type="match status" value="1"/>
</dbReference>
<dbReference type="Proteomes" id="UP001280121">
    <property type="component" value="Unassembled WGS sequence"/>
</dbReference>
<dbReference type="Gene3D" id="3.30.465.10">
    <property type="match status" value="1"/>
</dbReference>
<evidence type="ECO:0000313" key="1">
    <source>
        <dbReference type="EMBL" id="KAK2642916.1"/>
    </source>
</evidence>
<dbReference type="InterPro" id="IPR016169">
    <property type="entry name" value="FAD-bd_PCMH_sub2"/>
</dbReference>
<organism evidence="1 2">
    <name type="scientific">Dipteronia dyeriana</name>
    <dbReference type="NCBI Taxonomy" id="168575"/>
    <lineage>
        <taxon>Eukaryota</taxon>
        <taxon>Viridiplantae</taxon>
        <taxon>Streptophyta</taxon>
        <taxon>Embryophyta</taxon>
        <taxon>Tracheophyta</taxon>
        <taxon>Spermatophyta</taxon>
        <taxon>Magnoliopsida</taxon>
        <taxon>eudicotyledons</taxon>
        <taxon>Gunneridae</taxon>
        <taxon>Pentapetalae</taxon>
        <taxon>rosids</taxon>
        <taxon>malvids</taxon>
        <taxon>Sapindales</taxon>
        <taxon>Sapindaceae</taxon>
        <taxon>Hippocastanoideae</taxon>
        <taxon>Acereae</taxon>
        <taxon>Dipteronia</taxon>
    </lineage>
</organism>
<gene>
    <name evidence="1" type="ORF">Ddye_024679</name>
</gene>
<dbReference type="PANTHER" id="PTHR32448">
    <property type="entry name" value="OS08G0158400 PROTEIN"/>
    <property type="match status" value="1"/>
</dbReference>
<dbReference type="AlphaFoldDB" id="A0AAD9WTU8"/>
<name>A0AAD9WTU8_9ROSI</name>
<keyword evidence="2" id="KW-1185">Reference proteome</keyword>
<comment type="caution">
    <text evidence="1">The sequence shown here is derived from an EMBL/GenBank/DDBJ whole genome shotgun (WGS) entry which is preliminary data.</text>
</comment>
<protein>
    <recommendedName>
        <fullName evidence="3">Berberine bridge enzyme</fullName>
    </recommendedName>
</protein>